<protein>
    <submittedName>
        <fullName evidence="5">Putative glycine rich nucleic binding domain protein</fullName>
    </submittedName>
</protein>
<dbReference type="InterPro" id="IPR000253">
    <property type="entry name" value="FHA_dom"/>
</dbReference>
<dbReference type="InterPro" id="IPR000467">
    <property type="entry name" value="G_patch_dom"/>
</dbReference>
<evidence type="ECO:0000256" key="2">
    <source>
        <dbReference type="SAM" id="MobiDB-lite"/>
    </source>
</evidence>
<dbReference type="Gene3D" id="2.60.200.20">
    <property type="match status" value="1"/>
</dbReference>
<dbReference type="PANTHER" id="PTHR23106">
    <property type="entry name" value="ANGIOGENIC FACTOR WITH G PATCH AND FHA DOMAINS 1"/>
    <property type="match status" value="1"/>
</dbReference>
<feature type="compositionally biased region" description="Acidic residues" evidence="2">
    <location>
        <begin position="273"/>
        <end position="282"/>
    </location>
</feature>
<feature type="region of interest" description="Disordered" evidence="2">
    <location>
        <begin position="174"/>
        <end position="316"/>
    </location>
</feature>
<organism evidence="5">
    <name type="scientific">Culex tarsalis</name>
    <name type="common">Encephalitis mosquito</name>
    <dbReference type="NCBI Taxonomy" id="7177"/>
    <lineage>
        <taxon>Eukaryota</taxon>
        <taxon>Metazoa</taxon>
        <taxon>Ecdysozoa</taxon>
        <taxon>Arthropoda</taxon>
        <taxon>Hexapoda</taxon>
        <taxon>Insecta</taxon>
        <taxon>Pterygota</taxon>
        <taxon>Neoptera</taxon>
        <taxon>Endopterygota</taxon>
        <taxon>Diptera</taxon>
        <taxon>Nematocera</taxon>
        <taxon>Culicoidea</taxon>
        <taxon>Culicidae</taxon>
        <taxon>Culicinae</taxon>
        <taxon>Culicini</taxon>
        <taxon>Culex</taxon>
        <taxon>Culex</taxon>
    </lineage>
</organism>
<evidence type="ECO:0000259" key="3">
    <source>
        <dbReference type="PROSITE" id="PS50006"/>
    </source>
</evidence>
<dbReference type="EMBL" id="GFDL01000754">
    <property type="protein sequence ID" value="JAV34291.1"/>
    <property type="molecule type" value="Transcribed_RNA"/>
</dbReference>
<evidence type="ECO:0000259" key="4">
    <source>
        <dbReference type="PROSITE" id="PS50174"/>
    </source>
</evidence>
<dbReference type="PROSITE" id="PS50174">
    <property type="entry name" value="G_PATCH"/>
    <property type="match status" value="2"/>
</dbReference>
<dbReference type="Pfam" id="PF17780">
    <property type="entry name" value="OCRE"/>
    <property type="match status" value="1"/>
</dbReference>
<sequence length="740" mass="82539">MPSKPSPARSRLGTKLIRITNLYDITVKQVHTYVRGLHRRIRLQAKTIRKLRRKVANLKKQRKVKSAALEQVPEDDADDDVMKALEKAEAEAKAAEPLDVKAFVDDIKKTAQDFDYQNRYIYEPTSGMYYDPETGYYYNAIYGLHYDGQRGCYLKYNEQSREYEFYSQVMPEEQLEEKKPKVRQKSKQSKAVRTKDEPELDRRERHRRRSRSPRRRRKSSRRRRSSSRTSTSSGSSGEEEEVRRRKRRKKDRKVKRKKGKKERGSRKKQKEESEAEEGELEESSSSSGSESERSSAGRGRVIVLDSSSGGGGSGGDEDVATFGANCSDISRKYPPSLRIIVQESNVTGLRKGSLFVVTCKGGSLGREGDHDVIIPDINVSKFHLKFSYDKKNCTYRVLDLGSRNGTLLNGARMAPTMQESDPFPLAHGDVLELNQTRLLCHVHDGAITCAKCEPGLLMRGEEIGSGAGGGGAEDGEKIVNPVSHREGLKMLQKRYGLEEEKYVDPPVQPASSTGGDYTDRAAHRRKTKGSTNEHAKAQVASVDHHIPAENKGFRMLSKLGWSEGQTLGKNEDGLREPIPMVANVGTSGLGSQEGIKQSAALAAAASSTVDERKMAIWLRTQERYQACADVVEEKEKEQDKTEKASLNQQISSENKGFQMLAKLGWSEGETLGKNEDGLKEPIGLLSNVGTSGLGSKPLKKPGGEQPVSGGGREKTIWKKKQEKRKPVVQNVNLFEQSDSE</sequence>
<feature type="compositionally biased region" description="Low complexity" evidence="2">
    <location>
        <begin position="227"/>
        <end position="236"/>
    </location>
</feature>
<feature type="domain" description="FHA" evidence="3">
    <location>
        <begin position="362"/>
        <end position="413"/>
    </location>
</feature>
<feature type="region of interest" description="Disordered" evidence="2">
    <location>
        <begin position="683"/>
        <end position="723"/>
    </location>
</feature>
<dbReference type="InterPro" id="IPR053027">
    <property type="entry name" value="AGGF1"/>
</dbReference>
<dbReference type="InterPro" id="IPR035624">
    <property type="entry name" value="AGGF1_OCRE"/>
</dbReference>
<dbReference type="Pfam" id="PF00498">
    <property type="entry name" value="FHA"/>
    <property type="match status" value="1"/>
</dbReference>
<reference evidence="5" key="1">
    <citation type="submission" date="2017-01" db="EMBL/GenBank/DDBJ databases">
        <title>A deep insight into the sialotranscriptome of adult male and female Cluex tarsalis mosquitoes.</title>
        <authorList>
            <person name="Ribeiro J.M."/>
            <person name="Moreira F."/>
            <person name="Bernard K.A."/>
            <person name="Calvo E."/>
        </authorList>
    </citation>
    <scope>NUCLEOTIDE SEQUENCE</scope>
    <source>
        <strain evidence="5">Kern County</strain>
        <tissue evidence="5">Salivary glands</tissue>
    </source>
</reference>
<name>A0A1Q3G3D0_CULTA</name>
<dbReference type="InterPro" id="IPR041591">
    <property type="entry name" value="OCRE"/>
</dbReference>
<dbReference type="InterPro" id="IPR008984">
    <property type="entry name" value="SMAD_FHA_dom_sf"/>
</dbReference>
<dbReference type="SMART" id="SM00240">
    <property type="entry name" value="FHA"/>
    <property type="match status" value="1"/>
</dbReference>
<feature type="compositionally biased region" description="Basic residues" evidence="2">
    <location>
        <begin position="204"/>
        <end position="226"/>
    </location>
</feature>
<dbReference type="CDD" id="cd22686">
    <property type="entry name" value="FHA_AGGF1"/>
    <property type="match status" value="1"/>
</dbReference>
<dbReference type="PANTHER" id="PTHR23106:SF24">
    <property type="entry name" value="ANGIOGENIC FACTOR WITH G PATCH AND FHA DOMAINS 1"/>
    <property type="match status" value="1"/>
</dbReference>
<accession>A0A1Q3G3D0</accession>
<dbReference type="PROSITE" id="PS50006">
    <property type="entry name" value="FHA_DOMAIN"/>
    <property type="match status" value="1"/>
</dbReference>
<dbReference type="Pfam" id="PF01585">
    <property type="entry name" value="G-patch"/>
    <property type="match status" value="2"/>
</dbReference>
<feature type="domain" description="G-patch" evidence="4">
    <location>
        <begin position="548"/>
        <end position="594"/>
    </location>
</feature>
<dbReference type="GO" id="GO:0003676">
    <property type="term" value="F:nucleic acid binding"/>
    <property type="evidence" value="ECO:0007669"/>
    <property type="project" value="InterPro"/>
</dbReference>
<evidence type="ECO:0000256" key="1">
    <source>
        <dbReference type="SAM" id="Coils"/>
    </source>
</evidence>
<proteinExistence type="predicted"/>
<dbReference type="SMART" id="SM00443">
    <property type="entry name" value="G_patch"/>
    <property type="match status" value="2"/>
</dbReference>
<feature type="compositionally biased region" description="Basic residues" evidence="2">
    <location>
        <begin position="180"/>
        <end position="192"/>
    </location>
</feature>
<feature type="compositionally biased region" description="Basic and acidic residues" evidence="2">
    <location>
        <begin position="193"/>
        <end position="203"/>
    </location>
</feature>
<evidence type="ECO:0000313" key="5">
    <source>
        <dbReference type="EMBL" id="JAV34291.1"/>
    </source>
</evidence>
<feature type="compositionally biased region" description="Basic residues" evidence="2">
    <location>
        <begin position="244"/>
        <end position="268"/>
    </location>
</feature>
<dbReference type="AlphaFoldDB" id="A0A1Q3G3D0"/>
<feature type="coiled-coil region" evidence="1">
    <location>
        <begin position="41"/>
        <end position="68"/>
    </location>
</feature>
<keyword evidence="1" id="KW-0175">Coiled coil</keyword>
<feature type="domain" description="G-patch" evidence="4">
    <location>
        <begin position="652"/>
        <end position="698"/>
    </location>
</feature>
<dbReference type="CDD" id="cd16164">
    <property type="entry name" value="OCRE_VG5Q"/>
    <property type="match status" value="1"/>
</dbReference>
<dbReference type="SUPFAM" id="SSF49879">
    <property type="entry name" value="SMAD/FHA domain"/>
    <property type="match status" value="1"/>
</dbReference>